<evidence type="ECO:0000313" key="3">
    <source>
        <dbReference type="Proteomes" id="UP000070544"/>
    </source>
</evidence>
<keyword evidence="3" id="KW-1185">Reference proteome</keyword>
<evidence type="ECO:0000313" key="2">
    <source>
        <dbReference type="EMBL" id="KXS09153.1"/>
    </source>
</evidence>
<name>A0A138ZYG4_GONPJ</name>
<feature type="compositionally biased region" description="Low complexity" evidence="1">
    <location>
        <begin position="288"/>
        <end position="304"/>
    </location>
</feature>
<feature type="compositionally biased region" description="Low complexity" evidence="1">
    <location>
        <begin position="329"/>
        <end position="351"/>
    </location>
</feature>
<proteinExistence type="predicted"/>
<feature type="compositionally biased region" description="Low complexity" evidence="1">
    <location>
        <begin position="362"/>
        <end position="372"/>
    </location>
</feature>
<accession>A0A138ZYG4</accession>
<feature type="region of interest" description="Disordered" evidence="1">
    <location>
        <begin position="16"/>
        <end position="44"/>
    </location>
</feature>
<evidence type="ECO:0000256" key="1">
    <source>
        <dbReference type="SAM" id="MobiDB-lite"/>
    </source>
</evidence>
<dbReference type="Gene3D" id="3.40.50.150">
    <property type="entry name" value="Vaccinia Virus protein VP39"/>
    <property type="match status" value="1"/>
</dbReference>
<dbReference type="AlphaFoldDB" id="A0A138ZYG4"/>
<protein>
    <submittedName>
        <fullName evidence="2">Uncharacterized protein</fullName>
    </submittedName>
</protein>
<reference evidence="2 3" key="1">
    <citation type="journal article" date="2015" name="Genome Biol. Evol.">
        <title>Phylogenomic analyses indicate that early fungi evolved digesting cell walls of algal ancestors of land plants.</title>
        <authorList>
            <person name="Chang Y."/>
            <person name="Wang S."/>
            <person name="Sekimoto S."/>
            <person name="Aerts A.L."/>
            <person name="Choi C."/>
            <person name="Clum A."/>
            <person name="LaButti K.M."/>
            <person name="Lindquist E.A."/>
            <person name="Yee Ngan C."/>
            <person name="Ohm R.A."/>
            <person name="Salamov A.A."/>
            <person name="Grigoriev I.V."/>
            <person name="Spatafora J.W."/>
            <person name="Berbee M.L."/>
        </authorList>
    </citation>
    <scope>NUCLEOTIDE SEQUENCE [LARGE SCALE GENOMIC DNA]</scope>
    <source>
        <strain evidence="2 3">JEL478</strain>
    </source>
</reference>
<dbReference type="OrthoDB" id="10489292at2759"/>
<dbReference type="Proteomes" id="UP000070544">
    <property type="component" value="Unassembled WGS sequence"/>
</dbReference>
<dbReference type="SUPFAM" id="SSF53335">
    <property type="entry name" value="S-adenosyl-L-methionine-dependent methyltransferases"/>
    <property type="match status" value="1"/>
</dbReference>
<sequence>MADTVPNLLEFLLRESNIPSGHKTMHPNNRRPRAPPPSYTPLPRSEVHLHENEGDERELAAKELRLSAYYGLHEPGTVVSLSITGVSTAAVTALVGKNALEWGKLLMATPPRRAALIVAVFCALISYSTLRQAIGLVFTSFHHKKQMAVRLARLLDLSPSPEPPAQPIHRILVLPASRNLVANALILEMMRLGRNHDEVSVVVCDDALEMTEQEEMTCLELTRTEGADERMLEFVRVTPDGVGVPGWTTPDAGEDLGLGGALINTSRTTNGGMTAGSRVFSNAAQLDSDSGNLTDSSTSDSTISGAPHSYRSNTGSRPGLRAQQSNPFVSSTTSSSVSSPPHYPSYPSTTSQFNGASGVRSGGTPFSTSPSSTPLLLRLPFRDSSFDAVYCSFLPSLLHSPIFSATHSRLLRLRALRELARLVREGGALVIWDVEHVAEEYEPRLREMRYGDRERAIMAGELEGDGGLGWEYGPAGAPNWDGVARVPAADRGVGLKAVVRLPQRDGELMFERVWCTEGEVAFGGLYSRAVIAIKRS</sequence>
<organism evidence="2 3">
    <name type="scientific">Gonapodya prolifera (strain JEL478)</name>
    <name type="common">Monoblepharis prolifera</name>
    <dbReference type="NCBI Taxonomy" id="1344416"/>
    <lineage>
        <taxon>Eukaryota</taxon>
        <taxon>Fungi</taxon>
        <taxon>Fungi incertae sedis</taxon>
        <taxon>Chytridiomycota</taxon>
        <taxon>Chytridiomycota incertae sedis</taxon>
        <taxon>Monoblepharidomycetes</taxon>
        <taxon>Monoblepharidales</taxon>
        <taxon>Gonapodyaceae</taxon>
        <taxon>Gonapodya</taxon>
    </lineage>
</organism>
<gene>
    <name evidence="2" type="ORF">M427DRAFT_49923</name>
</gene>
<dbReference type="InterPro" id="IPR029063">
    <property type="entry name" value="SAM-dependent_MTases_sf"/>
</dbReference>
<feature type="compositionally biased region" description="Polar residues" evidence="1">
    <location>
        <begin position="310"/>
        <end position="328"/>
    </location>
</feature>
<feature type="compositionally biased region" description="Basic residues" evidence="1">
    <location>
        <begin position="23"/>
        <end position="33"/>
    </location>
</feature>
<dbReference type="EMBL" id="KQ965885">
    <property type="protein sequence ID" value="KXS09153.1"/>
    <property type="molecule type" value="Genomic_DNA"/>
</dbReference>
<feature type="region of interest" description="Disordered" evidence="1">
    <location>
        <begin position="288"/>
        <end position="372"/>
    </location>
</feature>